<dbReference type="AlphaFoldDB" id="A0A2A9EBU3"/>
<dbReference type="Proteomes" id="UP000221394">
    <property type="component" value="Unassembled WGS sequence"/>
</dbReference>
<organism evidence="1 2">
    <name type="scientific">Flavimobilis soli</name>
    <dbReference type="NCBI Taxonomy" id="442709"/>
    <lineage>
        <taxon>Bacteria</taxon>
        <taxon>Bacillati</taxon>
        <taxon>Actinomycetota</taxon>
        <taxon>Actinomycetes</taxon>
        <taxon>Micrococcales</taxon>
        <taxon>Jonesiaceae</taxon>
        <taxon>Flavimobilis</taxon>
    </lineage>
</organism>
<comment type="caution">
    <text evidence="1">The sequence shown here is derived from an EMBL/GenBank/DDBJ whole genome shotgun (WGS) entry which is preliminary data.</text>
</comment>
<evidence type="ECO:0000313" key="1">
    <source>
        <dbReference type="EMBL" id="PFG36116.1"/>
    </source>
</evidence>
<dbReference type="EMBL" id="PDJH01000001">
    <property type="protein sequence ID" value="PFG36116.1"/>
    <property type="molecule type" value="Genomic_DNA"/>
</dbReference>
<dbReference type="RefSeq" id="WP_098457331.1">
    <property type="nucleotide sequence ID" value="NZ_PDJH01000001.1"/>
</dbReference>
<gene>
    <name evidence="1" type="ORF">ATL41_0825</name>
</gene>
<dbReference type="OrthoDB" id="4824764at2"/>
<reference evidence="1 2" key="1">
    <citation type="submission" date="2017-10" db="EMBL/GenBank/DDBJ databases">
        <title>Sequencing the genomes of 1000 actinobacteria strains.</title>
        <authorList>
            <person name="Klenk H.-P."/>
        </authorList>
    </citation>
    <scope>NUCLEOTIDE SEQUENCE [LARGE SCALE GENOMIC DNA]</scope>
    <source>
        <strain evidence="1 2">DSM 21574</strain>
    </source>
</reference>
<proteinExistence type="predicted"/>
<evidence type="ECO:0000313" key="2">
    <source>
        <dbReference type="Proteomes" id="UP000221394"/>
    </source>
</evidence>
<protein>
    <submittedName>
        <fullName evidence="1">Uncharacterized protein</fullName>
    </submittedName>
</protein>
<sequence length="167" mass="17017">MKVAASLPELLHLASQGEGLPPFVRSAGLFGSLLRAEVDVQDLPGLAGAARLAARAVGTVHLDVALAGYRDGVAHLAVEAHARSVPAHRLAALFTGPLDTALSRALAERGLPPGLTSVGESDGVLTVAVRLQDGLDAAPVPPFLRGAVVEDVALVDSQVVLHLSLPA</sequence>
<accession>A0A2A9EBU3</accession>
<keyword evidence="2" id="KW-1185">Reference proteome</keyword>
<name>A0A2A9EBU3_9MICO</name>